<proteinExistence type="predicted"/>
<feature type="chain" id="PRO_5047188054" evidence="2">
    <location>
        <begin position="20"/>
        <end position="229"/>
    </location>
</feature>
<feature type="signal peptide" evidence="2">
    <location>
        <begin position="1"/>
        <end position="19"/>
    </location>
</feature>
<organism evidence="4 5">
    <name type="scientific">Spirosoma flavum</name>
    <dbReference type="NCBI Taxonomy" id="2048557"/>
    <lineage>
        <taxon>Bacteria</taxon>
        <taxon>Pseudomonadati</taxon>
        <taxon>Bacteroidota</taxon>
        <taxon>Cytophagia</taxon>
        <taxon>Cytophagales</taxon>
        <taxon>Cytophagaceae</taxon>
        <taxon>Spirosoma</taxon>
    </lineage>
</organism>
<dbReference type="InterPro" id="IPR021533">
    <property type="entry name" value="PepSY-like"/>
</dbReference>
<accession>A0ABW6AKN6</accession>
<comment type="caution">
    <text evidence="4">The sequence shown here is derived from an EMBL/GenBank/DDBJ whole genome shotgun (WGS) entry which is preliminary data.</text>
</comment>
<feature type="domain" description="Putative beta-lactamase-inhibitor-like PepSY-like" evidence="3">
    <location>
        <begin position="51"/>
        <end position="95"/>
    </location>
</feature>
<dbReference type="Gene3D" id="3.40.1420.30">
    <property type="match status" value="2"/>
</dbReference>
<sequence length="229" mass="23538">MKTLLVLSCLAALVVSLNACNNNSVDPTTADAAARSGGVVSTSLTGPHSLTAVNVTSLPAAITTYISTNYAGATVKEALKDAKGDYVVAITVNSVVKLLLFKADGTFVKEADIKAGHAPGDSAKHHMPGDSAKHHMPGDSANHPKPSVGDSAHHPRPGQGPDLTTVAVSSLPAAITSYISTNYAGATIDKASQEKKSTDYVVVITTSDKKHVLLLFGSDGTFKKAFAGK</sequence>
<feature type="region of interest" description="Disordered" evidence="1">
    <location>
        <begin position="117"/>
        <end position="164"/>
    </location>
</feature>
<feature type="compositionally biased region" description="Basic and acidic residues" evidence="1">
    <location>
        <begin position="122"/>
        <end position="137"/>
    </location>
</feature>
<feature type="domain" description="Putative beta-lactamase-inhibitor-like PepSY-like" evidence="3">
    <location>
        <begin position="165"/>
        <end position="223"/>
    </location>
</feature>
<protein>
    <submittedName>
        <fullName evidence="4">PepSY-like domain-containing protein</fullName>
    </submittedName>
</protein>
<evidence type="ECO:0000313" key="4">
    <source>
        <dbReference type="EMBL" id="MFD2934609.1"/>
    </source>
</evidence>
<gene>
    <name evidence="4" type="ORF">ACFS25_12515</name>
</gene>
<dbReference type="RefSeq" id="WP_381500927.1">
    <property type="nucleotide sequence ID" value="NZ_JBHUOM010000003.1"/>
</dbReference>
<evidence type="ECO:0000313" key="5">
    <source>
        <dbReference type="Proteomes" id="UP001597512"/>
    </source>
</evidence>
<dbReference type="EMBL" id="JBHUOM010000003">
    <property type="protein sequence ID" value="MFD2934609.1"/>
    <property type="molecule type" value="Genomic_DNA"/>
</dbReference>
<evidence type="ECO:0000256" key="2">
    <source>
        <dbReference type="SAM" id="SignalP"/>
    </source>
</evidence>
<keyword evidence="2" id="KW-0732">Signal</keyword>
<evidence type="ECO:0000259" key="3">
    <source>
        <dbReference type="Pfam" id="PF11396"/>
    </source>
</evidence>
<reference evidence="5" key="1">
    <citation type="journal article" date="2019" name="Int. J. Syst. Evol. Microbiol.">
        <title>The Global Catalogue of Microorganisms (GCM) 10K type strain sequencing project: providing services to taxonomists for standard genome sequencing and annotation.</title>
        <authorList>
            <consortium name="The Broad Institute Genomics Platform"/>
            <consortium name="The Broad Institute Genome Sequencing Center for Infectious Disease"/>
            <person name="Wu L."/>
            <person name="Ma J."/>
        </authorList>
    </citation>
    <scope>NUCLEOTIDE SEQUENCE [LARGE SCALE GENOMIC DNA]</scope>
    <source>
        <strain evidence="5">KCTC 52490</strain>
    </source>
</reference>
<evidence type="ECO:0000256" key="1">
    <source>
        <dbReference type="SAM" id="MobiDB-lite"/>
    </source>
</evidence>
<dbReference type="Proteomes" id="UP001597512">
    <property type="component" value="Unassembled WGS sequence"/>
</dbReference>
<dbReference type="SUPFAM" id="SSF160574">
    <property type="entry name" value="BT0923-like"/>
    <property type="match status" value="2"/>
</dbReference>
<keyword evidence="5" id="KW-1185">Reference proteome</keyword>
<name>A0ABW6AKN6_9BACT</name>
<dbReference type="Pfam" id="PF11396">
    <property type="entry name" value="PepSY_like"/>
    <property type="match status" value="2"/>
</dbReference>